<dbReference type="GO" id="GO:0016746">
    <property type="term" value="F:acyltransferase activity"/>
    <property type="evidence" value="ECO:0007669"/>
    <property type="project" value="UniProtKB-KW"/>
</dbReference>
<dbReference type="RefSeq" id="WP_002277494.1">
    <property type="nucleotide sequence ID" value="NZ_BDOS01000001.1"/>
</dbReference>
<organism evidence="1">
    <name type="scientific">Streptococcus mutans</name>
    <dbReference type="NCBI Taxonomy" id="1309"/>
    <lineage>
        <taxon>Bacteria</taxon>
        <taxon>Bacillati</taxon>
        <taxon>Bacillota</taxon>
        <taxon>Bacilli</taxon>
        <taxon>Lactobacillales</taxon>
        <taxon>Streptococcaceae</taxon>
        <taxon>Streptococcus</taxon>
    </lineage>
</organism>
<dbReference type="EMBL" id="MK144293">
    <property type="protein sequence ID" value="QCY50738.1"/>
    <property type="molecule type" value="Genomic_DNA"/>
</dbReference>
<evidence type="ECO:0000313" key="1">
    <source>
        <dbReference type="EMBL" id="QCY50738.1"/>
    </source>
</evidence>
<dbReference type="CDD" id="cd00827">
    <property type="entry name" value="init_cond_enzymes"/>
    <property type="match status" value="1"/>
</dbReference>
<dbReference type="PANTHER" id="PTHR34069">
    <property type="entry name" value="3-OXOACYL-[ACYL-CARRIER-PROTEIN] SYNTHASE 3"/>
    <property type="match status" value="1"/>
</dbReference>
<sequence>MGNKQIGIKSYGVSIPYFRLPVEETIKVWNNNNVDYIKNKIGVKRRTVVSSDEDTLTLAMEAGQEAVLHFKEDVAKIDSVLLGSCTTPDIFKSNANQLMSFLLNKNDYFGCDIRASENSGAASLVLGYSLVSSGLSNTSLIFSADTLSKNIFPSELREPYIGSGAASIILGKGEDILAEIIGIGNSNASFPEQGRTEDNRYLRVLANLNYSVVKEGRIKRSLESINNALENASLKAEDIKYFVFQDGTEQTYKEFSHFFHFDNVINQDIFKNLGYIGSASPIISMLAALESAEVGDIILMCGYGHSSGSTTVIFRVTEEITFKNKIIDKLKNYKDINYSEAMKHEFKYSQPEISLGTFI</sequence>
<dbReference type="InterPro" id="IPR016039">
    <property type="entry name" value="Thiolase-like"/>
</dbReference>
<dbReference type="Gene3D" id="3.40.47.10">
    <property type="match status" value="1"/>
</dbReference>
<dbReference type="AlphaFoldDB" id="A0A4Y5R1M4"/>
<dbReference type="SUPFAM" id="SSF53901">
    <property type="entry name" value="Thiolase-like"/>
    <property type="match status" value="2"/>
</dbReference>
<dbReference type="PANTHER" id="PTHR34069:SF2">
    <property type="entry name" value="BETA-KETOACYL-[ACYL-CARRIER-PROTEIN] SYNTHASE III"/>
    <property type="match status" value="1"/>
</dbReference>
<proteinExistence type="predicted"/>
<reference evidence="1" key="1">
    <citation type="submission" date="2018-11" db="EMBL/GenBank/DDBJ databases">
        <authorList>
            <person name="Hao T."/>
        </authorList>
    </citation>
    <scope>NUCLEOTIDE SEQUENCE</scope>
    <source>
        <strain evidence="1">35</strain>
    </source>
</reference>
<name>A0A4Y5R1M4_STRMG</name>
<protein>
    <submittedName>
        <fullName evidence="1">Uncharacterized protein</fullName>
    </submittedName>
</protein>
<dbReference type="SMR" id="A0A4Y5R1M4"/>
<accession>A0A4Y5R1M4</accession>
<dbReference type="GO" id="GO:0044550">
    <property type="term" value="P:secondary metabolite biosynthetic process"/>
    <property type="evidence" value="ECO:0007669"/>
    <property type="project" value="TreeGrafter"/>
</dbReference>